<dbReference type="InterPro" id="IPR005471">
    <property type="entry name" value="Tscrpt_reg_IclR_N"/>
</dbReference>
<evidence type="ECO:0000259" key="1">
    <source>
        <dbReference type="Pfam" id="PF09339"/>
    </source>
</evidence>
<sequence length="196" mass="21445">MRTAPPLLAPLFRSDGQARLLAELFLSGADELNLHELARRTDLAYGTVHREVRRLLDVGLLWERRIGQARYVRPNPDSPLTQPVRDLLLVSAGPVPLLAVELGAITGVQAAFLFGSFAARMRGEPGPPPNDIDVLVVGDPANPAAVYDACRRVGDQVGREVNPTIMTRDELAHHTGFLTQVRDSPVVPIIGELPWR</sequence>
<dbReference type="AlphaFoldDB" id="A0A4V2G7C5"/>
<dbReference type="SUPFAM" id="SSF46785">
    <property type="entry name" value="Winged helix' DNA-binding domain"/>
    <property type="match status" value="1"/>
</dbReference>
<dbReference type="InterPro" id="IPR011991">
    <property type="entry name" value="ArsR-like_HTH"/>
</dbReference>
<dbReference type="CDD" id="cd00090">
    <property type="entry name" value="HTH_ARSR"/>
    <property type="match status" value="1"/>
</dbReference>
<evidence type="ECO:0000313" key="2">
    <source>
        <dbReference type="EMBL" id="RZU52036.1"/>
    </source>
</evidence>
<accession>A0A4V2G7C5</accession>
<proteinExistence type="predicted"/>
<organism evidence="2 3">
    <name type="scientific">Krasilnikovia cinnamomea</name>
    <dbReference type="NCBI Taxonomy" id="349313"/>
    <lineage>
        <taxon>Bacteria</taxon>
        <taxon>Bacillati</taxon>
        <taxon>Actinomycetota</taxon>
        <taxon>Actinomycetes</taxon>
        <taxon>Micromonosporales</taxon>
        <taxon>Micromonosporaceae</taxon>
        <taxon>Krasilnikovia</taxon>
    </lineage>
</organism>
<protein>
    <recommendedName>
        <fullName evidence="1">HTH iclR-type domain-containing protein</fullName>
    </recommendedName>
</protein>
<dbReference type="GO" id="GO:0006355">
    <property type="term" value="P:regulation of DNA-templated transcription"/>
    <property type="evidence" value="ECO:0007669"/>
    <property type="project" value="InterPro"/>
</dbReference>
<dbReference type="EMBL" id="SHKY01000001">
    <property type="protein sequence ID" value="RZU52036.1"/>
    <property type="molecule type" value="Genomic_DNA"/>
</dbReference>
<dbReference type="InterPro" id="IPR043519">
    <property type="entry name" value="NT_sf"/>
</dbReference>
<keyword evidence="3" id="KW-1185">Reference proteome</keyword>
<dbReference type="GO" id="GO:0003677">
    <property type="term" value="F:DNA binding"/>
    <property type="evidence" value="ECO:0007669"/>
    <property type="project" value="InterPro"/>
</dbReference>
<reference evidence="2 3" key="1">
    <citation type="submission" date="2019-02" db="EMBL/GenBank/DDBJ databases">
        <title>Sequencing the genomes of 1000 actinobacteria strains.</title>
        <authorList>
            <person name="Klenk H.-P."/>
        </authorList>
    </citation>
    <scope>NUCLEOTIDE SEQUENCE [LARGE SCALE GENOMIC DNA]</scope>
    <source>
        <strain evidence="2 3">DSM 45162</strain>
    </source>
</reference>
<dbReference type="RefSeq" id="WP_207229870.1">
    <property type="nucleotide sequence ID" value="NZ_SHKY01000001.1"/>
</dbReference>
<name>A0A4V2G7C5_9ACTN</name>
<dbReference type="CDD" id="cd05403">
    <property type="entry name" value="NT_KNTase_like"/>
    <property type="match status" value="1"/>
</dbReference>
<dbReference type="Gene3D" id="3.30.460.10">
    <property type="entry name" value="Beta Polymerase, domain 2"/>
    <property type="match status" value="1"/>
</dbReference>
<comment type="caution">
    <text evidence="2">The sequence shown here is derived from an EMBL/GenBank/DDBJ whole genome shotgun (WGS) entry which is preliminary data.</text>
</comment>
<dbReference type="Proteomes" id="UP000292564">
    <property type="component" value="Unassembled WGS sequence"/>
</dbReference>
<feature type="domain" description="HTH iclR-type" evidence="1">
    <location>
        <begin position="23"/>
        <end position="61"/>
    </location>
</feature>
<dbReference type="SUPFAM" id="SSF81301">
    <property type="entry name" value="Nucleotidyltransferase"/>
    <property type="match status" value="1"/>
</dbReference>
<dbReference type="InterPro" id="IPR036388">
    <property type="entry name" value="WH-like_DNA-bd_sf"/>
</dbReference>
<evidence type="ECO:0000313" key="3">
    <source>
        <dbReference type="Proteomes" id="UP000292564"/>
    </source>
</evidence>
<dbReference type="Gene3D" id="1.10.10.10">
    <property type="entry name" value="Winged helix-like DNA-binding domain superfamily/Winged helix DNA-binding domain"/>
    <property type="match status" value="1"/>
</dbReference>
<gene>
    <name evidence="2" type="ORF">EV385_3877</name>
</gene>
<dbReference type="Pfam" id="PF09339">
    <property type="entry name" value="HTH_IclR"/>
    <property type="match status" value="1"/>
</dbReference>
<dbReference type="InterPro" id="IPR036390">
    <property type="entry name" value="WH_DNA-bd_sf"/>
</dbReference>